<keyword evidence="3" id="KW-1185">Reference proteome</keyword>
<dbReference type="PANTHER" id="PTHR33153">
    <property type="entry name" value="MYND-TYPE DOMAIN-CONTAINING PROTEIN"/>
    <property type="match status" value="1"/>
</dbReference>
<dbReference type="Pfam" id="PF25273">
    <property type="entry name" value="DUF7869"/>
    <property type="match status" value="1"/>
</dbReference>
<reference evidence="2" key="1">
    <citation type="submission" date="2023-01" db="EMBL/GenBank/DDBJ databases">
        <title>Genome assembly of the deep-sea coral Lophelia pertusa.</title>
        <authorList>
            <person name="Herrera S."/>
            <person name="Cordes E."/>
        </authorList>
    </citation>
    <scope>NUCLEOTIDE SEQUENCE</scope>
    <source>
        <strain evidence="2">USNM1676648</strain>
        <tissue evidence="2">Polyp</tissue>
    </source>
</reference>
<dbReference type="InterPro" id="IPR057191">
    <property type="entry name" value="DUF7869"/>
</dbReference>
<dbReference type="Proteomes" id="UP001163046">
    <property type="component" value="Unassembled WGS sequence"/>
</dbReference>
<dbReference type="OrthoDB" id="5950848at2759"/>
<gene>
    <name evidence="2" type="ORF">OS493_019073</name>
</gene>
<evidence type="ECO:0000313" key="2">
    <source>
        <dbReference type="EMBL" id="KAJ7372561.1"/>
    </source>
</evidence>
<evidence type="ECO:0000259" key="1">
    <source>
        <dbReference type="Pfam" id="PF25273"/>
    </source>
</evidence>
<dbReference type="EMBL" id="MU826836">
    <property type="protein sequence ID" value="KAJ7372561.1"/>
    <property type="molecule type" value="Genomic_DNA"/>
</dbReference>
<evidence type="ECO:0000313" key="3">
    <source>
        <dbReference type="Proteomes" id="UP001163046"/>
    </source>
</evidence>
<protein>
    <recommendedName>
        <fullName evidence="1">DUF7869 domain-containing protein</fullName>
    </recommendedName>
</protein>
<dbReference type="PANTHER" id="PTHR33153:SF3">
    <property type="entry name" value="TRAFFICKING PROTEIN PARTICLE COMPLEX SUBUNIT 11 DOMAIN-CONTAINING PROTEIN"/>
    <property type="match status" value="1"/>
</dbReference>
<proteinExistence type="predicted"/>
<dbReference type="AlphaFoldDB" id="A0A9W9Z054"/>
<organism evidence="2 3">
    <name type="scientific">Desmophyllum pertusum</name>
    <dbReference type="NCBI Taxonomy" id="174260"/>
    <lineage>
        <taxon>Eukaryota</taxon>
        <taxon>Metazoa</taxon>
        <taxon>Cnidaria</taxon>
        <taxon>Anthozoa</taxon>
        <taxon>Hexacorallia</taxon>
        <taxon>Scleractinia</taxon>
        <taxon>Caryophylliina</taxon>
        <taxon>Caryophylliidae</taxon>
        <taxon>Desmophyllum</taxon>
    </lineage>
</organism>
<comment type="caution">
    <text evidence="2">The sequence shown here is derived from an EMBL/GenBank/DDBJ whole genome shotgun (WGS) entry which is preliminary data.</text>
</comment>
<sequence>MEECRQDFPTEVVKQNQFVLNFLHQFGNGNAATENELEDVTFTIMGRSLCEDCLCILFDVSDSRYQRIKIFYRVGSKVIYHGNNFHHPCKTEQSYKAGAWLDHYLDTYSEPMPHADIFHLHVPSKKAVFNDKPTEVEISESLLYKLWNNKVKIPTKNHIFARCPQCQGLRKRCFEAGKCAAAIEALKEERRQHKDLYMAEKQDYYNRSTRSVNHPDDVMCIIYDGMHKEKTKLPRFSKNPSKDLESVPRVPCNLLGFICHRQGFNNCNKQGMAILNIGYQDNANFILSSYLILEEIFYNVYGNTLLVHHTHEDVDRMFENGNEHFRKADMVTPNELSIQMKKVPFVCGAKPVPCVWDISSFITPFLRMVHDFGNVHHFWLHKSVEGNVVLHFKRYTKDRWLPDSADPTTYLSDEDKYGILVFKEKPHGRPKLVQPMLPLADEELEKLKTSVTKMFKHPLLQDEKLEERKLWWEEYLAGNAFKPQNTMWPVGVLRQKRVAQNSADVSMAREATDGLEHAEVEMPMVYSGHYLDPNRKEKIIHENRSMNNGEWPVKKVVKERINPRTHKKQYLVEWKPSWVEAEEMSDKCMQAWEAKKKKI</sequence>
<feature type="domain" description="DUF7869" evidence="1">
    <location>
        <begin position="285"/>
        <end position="397"/>
    </location>
</feature>
<name>A0A9W9Z054_9CNID</name>
<accession>A0A9W9Z054</accession>